<accession>A0A8S1MP70</accession>
<comment type="similarity">
    <text evidence="2">Belongs to the class-I pyridoxal-phosphate-dependent aminotransferase family.</text>
</comment>
<dbReference type="GO" id="GO:0005737">
    <property type="term" value="C:cytoplasm"/>
    <property type="evidence" value="ECO:0007669"/>
    <property type="project" value="TreeGrafter"/>
</dbReference>
<reference evidence="7" key="1">
    <citation type="submission" date="2021-01" db="EMBL/GenBank/DDBJ databases">
        <authorList>
            <consortium name="Genoscope - CEA"/>
            <person name="William W."/>
        </authorList>
    </citation>
    <scope>NUCLEOTIDE SEQUENCE</scope>
</reference>
<dbReference type="PROSITE" id="PS00105">
    <property type="entry name" value="AA_TRANSFER_CLASS_1"/>
    <property type="match status" value="1"/>
</dbReference>
<sequence>MQDNIIADRMAPYLQLQMYAKFTQLAVKNSCVNMGQGFPNFPPPQFLRQAIAEEALTETLQYTITAGHPRLLKAASEFFDKHMGVKVDIAKEIVASSGAQSVLACIFQALLNPNDEVICFDPAFDFYRPLIEFQGAKHVGVPLRPSQLNSKASILNRFENGKIKFSKEDEWHLDYDYLEQKLNDKTKMIIVNSPQNPIGKVFSVEELDRLAEILEKHPQVIVCEDAAYHHVVFGDYQPFSYPRCITHPKLKSKTVCVTSAGKMFSATGLRVGFAIGDEKYIKGIKSAQTYHNFCLNPILQTATAKCLEQTIDGKYFTEIRDLYEEQSTMLLKGLIESRLNLHCWVPQGGYFLVTDITDVEIPEKYFKDDQDGHQLTKDFAFAYYMANEIGVVCIPCSPYFENKELGSRFVRWAFCKTTETIQDACNRLK</sequence>
<dbReference type="GO" id="GO:0030170">
    <property type="term" value="F:pyridoxal phosphate binding"/>
    <property type="evidence" value="ECO:0007669"/>
    <property type="project" value="InterPro"/>
</dbReference>
<evidence type="ECO:0000259" key="6">
    <source>
        <dbReference type="Pfam" id="PF00155"/>
    </source>
</evidence>
<dbReference type="FunFam" id="3.40.640.10:FF:000247">
    <property type="entry name" value="Aminotransferase, class I"/>
    <property type="match status" value="1"/>
</dbReference>
<gene>
    <name evidence="7" type="ORF">PPRIM_AZ9-3.1.T0630153</name>
</gene>
<protein>
    <recommendedName>
        <fullName evidence="6">Aminotransferase class I/classII large domain-containing protein</fullName>
    </recommendedName>
</protein>
<evidence type="ECO:0000256" key="5">
    <source>
        <dbReference type="ARBA" id="ARBA00022898"/>
    </source>
</evidence>
<evidence type="ECO:0000313" key="8">
    <source>
        <dbReference type="Proteomes" id="UP000688137"/>
    </source>
</evidence>
<dbReference type="OMA" id="PRDFKLC"/>
<evidence type="ECO:0000313" key="7">
    <source>
        <dbReference type="EMBL" id="CAD8080221.1"/>
    </source>
</evidence>
<comment type="caution">
    <text evidence="7">The sequence shown here is derived from an EMBL/GenBank/DDBJ whole genome shotgun (WGS) entry which is preliminary data.</text>
</comment>
<dbReference type="GO" id="GO:0016212">
    <property type="term" value="F:kynurenine-oxoglutarate transaminase activity"/>
    <property type="evidence" value="ECO:0007669"/>
    <property type="project" value="TreeGrafter"/>
</dbReference>
<keyword evidence="4" id="KW-0808">Transferase</keyword>
<evidence type="ECO:0000256" key="1">
    <source>
        <dbReference type="ARBA" id="ARBA00001933"/>
    </source>
</evidence>
<dbReference type="EMBL" id="CAJJDM010000064">
    <property type="protein sequence ID" value="CAD8080221.1"/>
    <property type="molecule type" value="Genomic_DNA"/>
</dbReference>
<name>A0A8S1MP70_PARPR</name>
<evidence type="ECO:0000256" key="4">
    <source>
        <dbReference type="ARBA" id="ARBA00022679"/>
    </source>
</evidence>
<dbReference type="CDD" id="cd00609">
    <property type="entry name" value="AAT_like"/>
    <property type="match status" value="1"/>
</dbReference>
<keyword evidence="8" id="KW-1185">Reference proteome</keyword>
<dbReference type="InterPro" id="IPR051326">
    <property type="entry name" value="Kynurenine-oxoglutarate_AT"/>
</dbReference>
<dbReference type="PANTHER" id="PTHR43807">
    <property type="entry name" value="FI04487P"/>
    <property type="match status" value="1"/>
</dbReference>
<dbReference type="AlphaFoldDB" id="A0A8S1MP70"/>
<organism evidence="7 8">
    <name type="scientific">Paramecium primaurelia</name>
    <dbReference type="NCBI Taxonomy" id="5886"/>
    <lineage>
        <taxon>Eukaryota</taxon>
        <taxon>Sar</taxon>
        <taxon>Alveolata</taxon>
        <taxon>Ciliophora</taxon>
        <taxon>Intramacronucleata</taxon>
        <taxon>Oligohymenophorea</taxon>
        <taxon>Peniculida</taxon>
        <taxon>Parameciidae</taxon>
        <taxon>Paramecium</taxon>
    </lineage>
</organism>
<dbReference type="InterPro" id="IPR004838">
    <property type="entry name" value="NHTrfase_class1_PyrdxlP-BS"/>
</dbReference>
<evidence type="ECO:0000256" key="2">
    <source>
        <dbReference type="ARBA" id="ARBA00007441"/>
    </source>
</evidence>
<feature type="domain" description="Aminotransferase class I/classII large" evidence="6">
    <location>
        <begin position="31"/>
        <end position="428"/>
    </location>
</feature>
<comment type="cofactor">
    <cofactor evidence="1">
        <name>pyridoxal 5'-phosphate</name>
        <dbReference type="ChEBI" id="CHEBI:597326"/>
    </cofactor>
</comment>
<keyword evidence="5" id="KW-0663">Pyridoxal phosphate</keyword>
<evidence type="ECO:0000256" key="3">
    <source>
        <dbReference type="ARBA" id="ARBA00022576"/>
    </source>
</evidence>
<dbReference type="Proteomes" id="UP000688137">
    <property type="component" value="Unassembled WGS sequence"/>
</dbReference>
<dbReference type="PANTHER" id="PTHR43807:SF20">
    <property type="entry name" value="FI04487P"/>
    <property type="match status" value="1"/>
</dbReference>
<dbReference type="InterPro" id="IPR004839">
    <property type="entry name" value="Aminotransferase_I/II_large"/>
</dbReference>
<proteinExistence type="inferred from homology"/>
<keyword evidence="3" id="KW-0032">Aminotransferase</keyword>
<dbReference type="Pfam" id="PF00155">
    <property type="entry name" value="Aminotran_1_2"/>
    <property type="match status" value="1"/>
</dbReference>